<dbReference type="KEGG" id="err:DVR09_16575"/>
<proteinExistence type="predicted"/>
<evidence type="ECO:0000313" key="2">
    <source>
        <dbReference type="Proteomes" id="UP000254508"/>
    </source>
</evidence>
<geneLocation type="plasmid" evidence="1 2">
    <name>unnamed</name>
</geneLocation>
<keyword evidence="2" id="KW-1185">Reference proteome</keyword>
<gene>
    <name evidence="1" type="ORF">DVR09_16575</name>
</gene>
<reference evidence="1 2" key="1">
    <citation type="submission" date="2018-07" db="EMBL/GenBank/DDBJ databases">
        <title>Genome sequence of Erythrobacter strain YH-07, an antagonistic bacterium isolated from Yellow Sea.</title>
        <authorList>
            <person name="Tang T."/>
            <person name="Liu Q."/>
            <person name="Sun X."/>
        </authorList>
    </citation>
    <scope>NUCLEOTIDE SEQUENCE [LARGE SCALE GENOMIC DNA]</scope>
    <source>
        <strain evidence="1 2">YH-07</strain>
        <plasmid evidence="1 2">unnamed</plasmid>
    </source>
</reference>
<keyword evidence="1" id="KW-0614">Plasmid</keyword>
<dbReference type="EMBL" id="CP031358">
    <property type="protein sequence ID" value="AXK44067.1"/>
    <property type="molecule type" value="Genomic_DNA"/>
</dbReference>
<name>A0A345YJG5_9SPHN</name>
<evidence type="ECO:0000313" key="1">
    <source>
        <dbReference type="EMBL" id="AXK44067.1"/>
    </source>
</evidence>
<dbReference type="Proteomes" id="UP000254508">
    <property type="component" value="Plasmid unnamed"/>
</dbReference>
<dbReference type="AlphaFoldDB" id="A0A345YJG5"/>
<sequence>MSDNTKTEAENRPVAKTTLTYTMVHPAELDPSKMSADDVAYHLGDGDFVGARTAVETTPIEDSQVEAELEAVGGSPEFFKKPDDDLLS</sequence>
<accession>A0A345YJG5</accession>
<dbReference type="RefSeq" id="WP_115418380.1">
    <property type="nucleotide sequence ID" value="NZ_CP031358.1"/>
</dbReference>
<organism evidence="1 2">
    <name type="scientific">Erythrobacter aureus</name>
    <dbReference type="NCBI Taxonomy" id="2182384"/>
    <lineage>
        <taxon>Bacteria</taxon>
        <taxon>Pseudomonadati</taxon>
        <taxon>Pseudomonadota</taxon>
        <taxon>Alphaproteobacteria</taxon>
        <taxon>Sphingomonadales</taxon>
        <taxon>Erythrobacteraceae</taxon>
        <taxon>Erythrobacter/Porphyrobacter group</taxon>
        <taxon>Erythrobacter</taxon>
    </lineage>
</organism>
<protein>
    <submittedName>
        <fullName evidence="1">Uncharacterized protein</fullName>
    </submittedName>
</protein>